<dbReference type="SUPFAM" id="SSF52540">
    <property type="entry name" value="P-loop containing nucleoside triphosphate hydrolases"/>
    <property type="match status" value="2"/>
</dbReference>
<evidence type="ECO:0000313" key="4">
    <source>
        <dbReference type="Proteomes" id="UP000218543"/>
    </source>
</evidence>
<dbReference type="SMART" id="SM00487">
    <property type="entry name" value="DEXDc"/>
    <property type="match status" value="1"/>
</dbReference>
<dbReference type="PROSITE" id="PS51194">
    <property type="entry name" value="HELICASE_CTER"/>
    <property type="match status" value="1"/>
</dbReference>
<dbReference type="InterPro" id="IPR038718">
    <property type="entry name" value="SNF2-like_sf"/>
</dbReference>
<dbReference type="GO" id="GO:0016787">
    <property type="term" value="F:hydrolase activity"/>
    <property type="evidence" value="ECO:0007669"/>
    <property type="project" value="UniProtKB-KW"/>
</dbReference>
<sequence>MIKPGAWLTEDRKVVVLKANDADRIVNAMPPGTVNVTEYQGAKLVALPYHMHAIRLLRNLGYSTDGMEILRHTYQLPKVEGVYPLAQHQIAQAAFFTENPRAFCTSTMRTGKTASAIVAARFLQEHGMATGTLIIATVSNLVGVWQKEINGLYPQATVKVLYGDKNKRRELLAQDADFYVINYDGVKLLREELGEAVDSGRINVCIVDELTHYANTRTQLWEAAHWVINGARWEVIPGKTMRDGDRTWKTKDRKKSLPSARGVEYCWGLTGTPGDPEMVYGEMKIIRPERISFSFMQWRDAVCIKQGFKWIPREGYKKIIHMQMQPCIRYDKKDIMDLPPVVMSGRECDLSADQKKVYRQLQRDMLAMVGDATVKAVTKSVMVSKLLQVAAGVVITDKGTTPLDMQPRLDALEEIIKEATQKVVVFCAFTAVIDRLYDELTARGYSVGMVDGRVTGAKRDEIFRTFQEDPNTYQIILCHPRTTAFGVELAAADTMVFFGPPLSGDFVYQQAIERMSSLKQKAASCQIIHLSSTWEERKLFSSIRNGVSINEAINEMFTRKAN</sequence>
<dbReference type="PANTHER" id="PTHR10799">
    <property type="entry name" value="SNF2/RAD54 HELICASE FAMILY"/>
    <property type="match status" value="1"/>
</dbReference>
<dbReference type="EMBL" id="MRVZ01000012">
    <property type="protein sequence ID" value="PAU25779.1"/>
    <property type="molecule type" value="Genomic_DNA"/>
</dbReference>
<dbReference type="InterPro" id="IPR006935">
    <property type="entry name" value="Helicase/UvrB_N"/>
</dbReference>
<dbReference type="GO" id="GO:0004386">
    <property type="term" value="F:helicase activity"/>
    <property type="evidence" value="ECO:0007669"/>
    <property type="project" value="UniProtKB-KW"/>
</dbReference>
<comment type="caution">
    <text evidence="3">The sequence shown here is derived from an EMBL/GenBank/DDBJ whole genome shotgun (WGS) entry which is preliminary data.</text>
</comment>
<dbReference type="InterPro" id="IPR014001">
    <property type="entry name" value="Helicase_ATP-bd"/>
</dbReference>
<proteinExistence type="predicted"/>
<dbReference type="CDD" id="cd18793">
    <property type="entry name" value="SF2_C_SNF"/>
    <property type="match status" value="1"/>
</dbReference>
<feature type="domain" description="Helicase C-terminal" evidence="2">
    <location>
        <begin position="411"/>
        <end position="562"/>
    </location>
</feature>
<dbReference type="AlphaFoldDB" id="A0A2A2CG47"/>
<gene>
    <name evidence="3" type="ORF">BTQ06_04655</name>
</gene>
<keyword evidence="1" id="KW-0378">Hydrolase</keyword>
<dbReference type="GO" id="GO:0005524">
    <property type="term" value="F:ATP binding"/>
    <property type="evidence" value="ECO:0007669"/>
    <property type="project" value="InterPro"/>
</dbReference>
<dbReference type="Proteomes" id="UP000218543">
    <property type="component" value="Unassembled WGS sequence"/>
</dbReference>
<dbReference type="Gene3D" id="3.40.50.10810">
    <property type="entry name" value="Tandem AAA-ATPase domain"/>
    <property type="match status" value="1"/>
</dbReference>
<evidence type="ECO:0000259" key="2">
    <source>
        <dbReference type="PROSITE" id="PS51194"/>
    </source>
</evidence>
<dbReference type="Pfam" id="PF04851">
    <property type="entry name" value="ResIII"/>
    <property type="match status" value="1"/>
</dbReference>
<protein>
    <recommendedName>
        <fullName evidence="2">Helicase C-terminal domain-containing protein</fullName>
    </recommendedName>
</protein>
<dbReference type="Pfam" id="PF00271">
    <property type="entry name" value="Helicase_C"/>
    <property type="match status" value="1"/>
</dbReference>
<accession>A0A2A2CG47</accession>
<evidence type="ECO:0000256" key="1">
    <source>
        <dbReference type="ARBA" id="ARBA00022801"/>
    </source>
</evidence>
<dbReference type="InterPro" id="IPR049730">
    <property type="entry name" value="SNF2/RAD54-like_C"/>
</dbReference>
<reference evidence="3 4" key="1">
    <citation type="submission" date="2016-12" db="EMBL/GenBank/DDBJ databases">
        <title>Real-Time Genomic Investigation Underlying the Public Health Response to a Shiga Toxin-Producing Escherichia Coli O26:H11 Outbreak in a Nursery.</title>
        <authorList>
            <person name="Ferdous M."/>
            <person name="Moran-Gilad J."/>
            <person name="Rossen J.W."/>
            <person name="Gdalevich M."/>
        </authorList>
    </citation>
    <scope>NUCLEOTIDE SEQUENCE [LARGE SCALE GENOMIC DNA]</scope>
    <source>
        <strain evidence="3 4">STEC 514-2</strain>
    </source>
</reference>
<name>A0A2A2CG47_ECOLX</name>
<organism evidence="3 4">
    <name type="scientific">Escherichia coli</name>
    <dbReference type="NCBI Taxonomy" id="562"/>
    <lineage>
        <taxon>Bacteria</taxon>
        <taxon>Pseudomonadati</taxon>
        <taxon>Pseudomonadota</taxon>
        <taxon>Gammaproteobacteria</taxon>
        <taxon>Enterobacterales</taxon>
        <taxon>Enterobacteriaceae</taxon>
        <taxon>Escherichia</taxon>
    </lineage>
</organism>
<dbReference type="InterPro" id="IPR001650">
    <property type="entry name" value="Helicase_C-like"/>
</dbReference>
<dbReference type="GO" id="GO:0003677">
    <property type="term" value="F:DNA binding"/>
    <property type="evidence" value="ECO:0007669"/>
    <property type="project" value="InterPro"/>
</dbReference>
<evidence type="ECO:0000313" key="3">
    <source>
        <dbReference type="EMBL" id="PAU25779.1"/>
    </source>
</evidence>
<dbReference type="Gene3D" id="3.40.50.300">
    <property type="entry name" value="P-loop containing nucleotide triphosphate hydrolases"/>
    <property type="match status" value="1"/>
</dbReference>
<dbReference type="InterPro" id="IPR027417">
    <property type="entry name" value="P-loop_NTPase"/>
</dbReference>